<reference evidence="2 3" key="1">
    <citation type="submission" date="2024-04" db="EMBL/GenBank/DDBJ databases">
        <authorList>
            <person name="Cremers G."/>
        </authorList>
    </citation>
    <scope>NUCLEOTIDE SEQUENCE [LARGE SCALE GENOMIC DNA]</scope>
    <source>
        <strain evidence="2">MeCH1-AG</strain>
    </source>
</reference>
<evidence type="ECO:0000256" key="1">
    <source>
        <dbReference type="SAM" id="Coils"/>
    </source>
</evidence>
<protein>
    <submittedName>
        <fullName evidence="2">Uncharacterized protein</fullName>
    </submittedName>
</protein>
<keyword evidence="1" id="KW-0175">Coiled coil</keyword>
<evidence type="ECO:0000313" key="2">
    <source>
        <dbReference type="EMBL" id="CAL1241581.1"/>
    </source>
</evidence>
<feature type="coiled-coil region" evidence="1">
    <location>
        <begin position="21"/>
        <end position="55"/>
    </location>
</feature>
<dbReference type="Gene3D" id="1.20.5.340">
    <property type="match status" value="1"/>
</dbReference>
<dbReference type="RefSeq" id="WP_348758088.1">
    <property type="nucleotide sequence ID" value="NZ_OZ026884.1"/>
</dbReference>
<evidence type="ECO:0000313" key="3">
    <source>
        <dbReference type="Proteomes" id="UP001497493"/>
    </source>
</evidence>
<dbReference type="Proteomes" id="UP001497493">
    <property type="component" value="Chromosome"/>
</dbReference>
<gene>
    <name evidence="2" type="ORF">MECH1_V1_2805</name>
</gene>
<accession>A0ABP1CBP6</accession>
<name>A0ABP1CBP6_9GAMM</name>
<proteinExistence type="predicted"/>
<keyword evidence="3" id="KW-1185">Reference proteome</keyword>
<dbReference type="EMBL" id="OZ026884">
    <property type="protein sequence ID" value="CAL1241581.1"/>
    <property type="molecule type" value="Genomic_DNA"/>
</dbReference>
<organism evidence="2 3">
    <name type="scientific">Candidatus Methylocalor cossyra</name>
    <dbReference type="NCBI Taxonomy" id="3108543"/>
    <lineage>
        <taxon>Bacteria</taxon>
        <taxon>Pseudomonadati</taxon>
        <taxon>Pseudomonadota</taxon>
        <taxon>Gammaproteobacteria</taxon>
        <taxon>Methylococcales</taxon>
        <taxon>Methylococcaceae</taxon>
        <taxon>Candidatus Methylocalor</taxon>
    </lineage>
</organism>
<sequence>MGISDKIWDALTNVIKMNDKIVSLSKTVENQQAKIENLTERVIRLETTIELLMRASEAKRLPKSPS</sequence>